<feature type="domain" description="C2H2-type" evidence="6">
    <location>
        <begin position="346"/>
        <end position="373"/>
    </location>
</feature>
<keyword evidence="1" id="KW-0479">Metal-binding</keyword>
<feature type="region of interest" description="Disordered" evidence="5">
    <location>
        <begin position="384"/>
        <end position="442"/>
    </location>
</feature>
<dbReference type="SUPFAM" id="SSF57667">
    <property type="entry name" value="beta-beta-alpha zinc fingers"/>
    <property type="match status" value="2"/>
</dbReference>
<keyword evidence="2 4" id="KW-0863">Zinc-finger</keyword>
<feature type="domain" description="C2H2-type" evidence="6">
    <location>
        <begin position="283"/>
        <end position="312"/>
    </location>
</feature>
<feature type="region of interest" description="Disordered" evidence="5">
    <location>
        <begin position="1"/>
        <end position="51"/>
    </location>
</feature>
<dbReference type="GO" id="GO:0000981">
    <property type="term" value="F:DNA-binding transcription factor activity, RNA polymerase II-specific"/>
    <property type="evidence" value="ECO:0007669"/>
    <property type="project" value="TreeGrafter"/>
</dbReference>
<dbReference type="Proteomes" id="UP000887226">
    <property type="component" value="Unassembled WGS sequence"/>
</dbReference>
<dbReference type="InterPro" id="IPR036236">
    <property type="entry name" value="Znf_C2H2_sf"/>
</dbReference>
<evidence type="ECO:0000313" key="8">
    <source>
        <dbReference type="Proteomes" id="UP000887226"/>
    </source>
</evidence>
<dbReference type="GO" id="GO:0008270">
    <property type="term" value="F:zinc ion binding"/>
    <property type="evidence" value="ECO:0007669"/>
    <property type="project" value="UniProtKB-KW"/>
</dbReference>
<dbReference type="Pfam" id="PF00096">
    <property type="entry name" value="zf-C2H2"/>
    <property type="match status" value="3"/>
</dbReference>
<name>A0A9P7ZAS8_9HELO</name>
<feature type="compositionally biased region" description="Polar residues" evidence="5">
    <location>
        <begin position="384"/>
        <end position="395"/>
    </location>
</feature>
<organism evidence="7 8">
    <name type="scientific">Calycina marina</name>
    <dbReference type="NCBI Taxonomy" id="1763456"/>
    <lineage>
        <taxon>Eukaryota</taxon>
        <taxon>Fungi</taxon>
        <taxon>Dikarya</taxon>
        <taxon>Ascomycota</taxon>
        <taxon>Pezizomycotina</taxon>
        <taxon>Leotiomycetes</taxon>
        <taxon>Helotiales</taxon>
        <taxon>Pezizellaceae</taxon>
        <taxon>Calycina</taxon>
    </lineage>
</organism>
<comment type="caution">
    <text evidence="7">The sequence shown here is derived from an EMBL/GenBank/DDBJ whole genome shotgun (WGS) entry which is preliminary data.</text>
</comment>
<dbReference type="PANTHER" id="PTHR23235:SF120">
    <property type="entry name" value="KRUPPEL-LIKE FACTOR 15"/>
    <property type="match status" value="1"/>
</dbReference>
<dbReference type="InterPro" id="IPR013087">
    <property type="entry name" value="Znf_C2H2_type"/>
</dbReference>
<gene>
    <name evidence="7" type="ORF">BJ878DRAFT_99252</name>
</gene>
<evidence type="ECO:0000256" key="2">
    <source>
        <dbReference type="ARBA" id="ARBA00022771"/>
    </source>
</evidence>
<dbReference type="EMBL" id="MU253757">
    <property type="protein sequence ID" value="KAG9248028.1"/>
    <property type="molecule type" value="Genomic_DNA"/>
</dbReference>
<evidence type="ECO:0000256" key="1">
    <source>
        <dbReference type="ARBA" id="ARBA00022723"/>
    </source>
</evidence>
<keyword evidence="3" id="KW-0862">Zinc</keyword>
<feature type="compositionally biased region" description="Polar residues" evidence="5">
    <location>
        <begin position="1"/>
        <end position="21"/>
    </location>
</feature>
<feature type="region of interest" description="Disordered" evidence="5">
    <location>
        <begin position="230"/>
        <end position="272"/>
    </location>
</feature>
<evidence type="ECO:0000313" key="7">
    <source>
        <dbReference type="EMBL" id="KAG9248028.1"/>
    </source>
</evidence>
<keyword evidence="8" id="KW-1185">Reference proteome</keyword>
<evidence type="ECO:0000256" key="5">
    <source>
        <dbReference type="SAM" id="MobiDB-lite"/>
    </source>
</evidence>
<evidence type="ECO:0000256" key="4">
    <source>
        <dbReference type="PROSITE-ProRule" id="PRU00042"/>
    </source>
</evidence>
<dbReference type="SMART" id="SM00355">
    <property type="entry name" value="ZnF_C2H2"/>
    <property type="match status" value="3"/>
</dbReference>
<feature type="domain" description="C2H2-type" evidence="6">
    <location>
        <begin position="315"/>
        <end position="345"/>
    </location>
</feature>
<feature type="compositionally biased region" description="Basic and acidic residues" evidence="5">
    <location>
        <begin position="244"/>
        <end position="261"/>
    </location>
</feature>
<dbReference type="PROSITE" id="PS50157">
    <property type="entry name" value="ZINC_FINGER_C2H2_2"/>
    <property type="match status" value="3"/>
</dbReference>
<sequence length="456" mass="50842">MELTPQSARSPTPLSYHSNPESLYEYPSPAQSDSRFRSTEPIPGTGLYSCSMPGSNVEESLNSGANMHISATNDWAHTTLQQNTTPRASQSGSSIMSAEYDPFAPYHNSESAPYTHDIYSAHLAEVVSLPVSPVPSGNTSQRSSFSSAPASEVYTQAGSIHSYTPRIKMEDNHSEYATSNDSVVMMSSPQISHTLLSTAGPYHETLDASYYHGQSPLAWSKDSYSTTSQDLPSISTLPLHPHGRGSESHDHLPNREADRRKGPSTFARTKGVRKLTSKEDANFQCTVKGCGKLFGRSYNYKAHMETHDALREYPFPCPTKDCNKKFVRKTDLQRHHQSVHMKQRNHRCDYCSRFFARKDTLRRHMEDGCSKRFDIETVDFRPQTYGSSDQNSLKSLLSRPGADQQRQASYNSSHYTPSPGVSTSQGHGILTSTAGEFPSRHDYIPAQHHHEPLWSN</sequence>
<dbReference type="GO" id="GO:0000978">
    <property type="term" value="F:RNA polymerase II cis-regulatory region sequence-specific DNA binding"/>
    <property type="evidence" value="ECO:0007669"/>
    <property type="project" value="TreeGrafter"/>
</dbReference>
<reference evidence="7" key="1">
    <citation type="journal article" date="2021" name="IMA Fungus">
        <title>Genomic characterization of three marine fungi, including Emericellopsis atlantica sp. nov. with signatures of a generalist lifestyle and marine biomass degradation.</title>
        <authorList>
            <person name="Hagestad O.C."/>
            <person name="Hou L."/>
            <person name="Andersen J.H."/>
            <person name="Hansen E.H."/>
            <person name="Altermark B."/>
            <person name="Li C."/>
            <person name="Kuhnert E."/>
            <person name="Cox R.J."/>
            <person name="Crous P.W."/>
            <person name="Spatafora J.W."/>
            <person name="Lail K."/>
            <person name="Amirebrahimi M."/>
            <person name="Lipzen A."/>
            <person name="Pangilinan J."/>
            <person name="Andreopoulos W."/>
            <person name="Hayes R.D."/>
            <person name="Ng V."/>
            <person name="Grigoriev I.V."/>
            <person name="Jackson S.A."/>
            <person name="Sutton T.D.S."/>
            <person name="Dobson A.D.W."/>
            <person name="Rama T."/>
        </authorList>
    </citation>
    <scope>NUCLEOTIDE SEQUENCE</scope>
    <source>
        <strain evidence="7">TRa3180A</strain>
    </source>
</reference>
<feature type="compositionally biased region" description="Polar residues" evidence="5">
    <location>
        <begin position="404"/>
        <end position="434"/>
    </location>
</feature>
<evidence type="ECO:0000256" key="3">
    <source>
        <dbReference type="ARBA" id="ARBA00022833"/>
    </source>
</evidence>
<dbReference type="PROSITE" id="PS00028">
    <property type="entry name" value="ZINC_FINGER_C2H2_1"/>
    <property type="match status" value="2"/>
</dbReference>
<dbReference type="PANTHER" id="PTHR23235">
    <property type="entry name" value="KRUEPPEL-LIKE TRANSCRIPTION FACTOR"/>
    <property type="match status" value="1"/>
</dbReference>
<dbReference type="OrthoDB" id="6910977at2759"/>
<dbReference type="AlphaFoldDB" id="A0A9P7ZAS8"/>
<protein>
    <recommendedName>
        <fullName evidence="6">C2H2-type domain-containing protein</fullName>
    </recommendedName>
</protein>
<accession>A0A9P7ZAS8</accession>
<dbReference type="Gene3D" id="3.30.160.60">
    <property type="entry name" value="Classic Zinc Finger"/>
    <property type="match status" value="3"/>
</dbReference>
<proteinExistence type="predicted"/>
<evidence type="ECO:0000259" key="6">
    <source>
        <dbReference type="PROSITE" id="PS50157"/>
    </source>
</evidence>